<dbReference type="EMBL" id="CP001854">
    <property type="protein sequence ID" value="ADB54075.1"/>
    <property type="molecule type" value="Genomic_DNA"/>
</dbReference>
<protein>
    <submittedName>
        <fullName evidence="6">Transcriptional regulator, TetR family</fullName>
    </submittedName>
</protein>
<dbReference type="Pfam" id="PF21993">
    <property type="entry name" value="TetR_C_13_2"/>
    <property type="match status" value="1"/>
</dbReference>
<dbReference type="Proteomes" id="UP000008229">
    <property type="component" value="Chromosome"/>
</dbReference>
<dbReference type="KEGG" id="cwo:Cwoe_5671"/>
<keyword evidence="1" id="KW-0805">Transcription regulation</keyword>
<dbReference type="PROSITE" id="PS50977">
    <property type="entry name" value="HTH_TETR_2"/>
    <property type="match status" value="1"/>
</dbReference>
<dbReference type="InterPro" id="IPR036271">
    <property type="entry name" value="Tet_transcr_reg_TetR-rel_C_sf"/>
</dbReference>
<evidence type="ECO:0000256" key="1">
    <source>
        <dbReference type="ARBA" id="ARBA00023015"/>
    </source>
</evidence>
<sequence length="190" mass="19927">MSTTKERIVNAGAELFGRQGYTGTGVKQVVAAADAPFGSLYHHFPGGKEQLGEQVIRLAGPFYATLVEVVIDPAPDIVSGVELFFSGAAEHLAASGYADACPIATITLETASVSEPMRQASHDVFESWLAALARRLADAGIAPDRARELAIVMLTLLEGAFLLCRAARSTEALEVVGAQAAAIVRAELMA</sequence>
<dbReference type="AlphaFoldDB" id="D3F1P4"/>
<dbReference type="PANTHER" id="PTHR47506:SF3">
    <property type="entry name" value="HTH-TYPE TRANSCRIPTIONAL REGULATOR LMRA"/>
    <property type="match status" value="1"/>
</dbReference>
<accession>D3F1P4</accession>
<dbReference type="InterPro" id="IPR054156">
    <property type="entry name" value="YxaF_TetR_C"/>
</dbReference>
<keyword evidence="2 4" id="KW-0238">DNA-binding</keyword>
<feature type="domain" description="HTH tetR-type" evidence="5">
    <location>
        <begin position="2"/>
        <end position="62"/>
    </location>
</feature>
<keyword evidence="7" id="KW-1185">Reference proteome</keyword>
<evidence type="ECO:0000256" key="2">
    <source>
        <dbReference type="ARBA" id="ARBA00023125"/>
    </source>
</evidence>
<evidence type="ECO:0000256" key="3">
    <source>
        <dbReference type="ARBA" id="ARBA00023163"/>
    </source>
</evidence>
<feature type="DNA-binding region" description="H-T-H motif" evidence="4">
    <location>
        <begin position="25"/>
        <end position="44"/>
    </location>
</feature>
<keyword evidence="3" id="KW-0804">Transcription</keyword>
<organism evidence="6 7">
    <name type="scientific">Conexibacter woesei (strain DSM 14684 / CCUG 47730 / CIP 108061 / JCM 11494 / NBRC 100937 / ID131577)</name>
    <dbReference type="NCBI Taxonomy" id="469383"/>
    <lineage>
        <taxon>Bacteria</taxon>
        <taxon>Bacillati</taxon>
        <taxon>Actinomycetota</taxon>
        <taxon>Thermoleophilia</taxon>
        <taxon>Solirubrobacterales</taxon>
        <taxon>Conexibacteraceae</taxon>
        <taxon>Conexibacter</taxon>
    </lineage>
</organism>
<reference evidence="6 7" key="1">
    <citation type="journal article" date="2010" name="Stand. Genomic Sci.">
        <title>Complete genome sequence of Conexibacter woesei type strain (ID131577).</title>
        <authorList>
            <person name="Pukall R."/>
            <person name="Lapidus A."/>
            <person name="Glavina Del Rio T."/>
            <person name="Copeland A."/>
            <person name="Tice H."/>
            <person name="Cheng J.-F."/>
            <person name="Lucas S."/>
            <person name="Chen F."/>
            <person name="Nolan M."/>
            <person name="Bruce D."/>
            <person name="Goodwin L."/>
            <person name="Pitluck S."/>
            <person name="Mavromatis K."/>
            <person name="Ivanova N."/>
            <person name="Ovchinnikova G."/>
            <person name="Pati A."/>
            <person name="Chen A."/>
            <person name="Palaniappan K."/>
            <person name="Land M."/>
            <person name="Hauser L."/>
            <person name="Chang Y.-J."/>
            <person name="Jeffries C.D."/>
            <person name="Chain P."/>
            <person name="Meincke L."/>
            <person name="Sims D."/>
            <person name="Brettin T."/>
            <person name="Detter J.C."/>
            <person name="Rohde M."/>
            <person name="Goeker M."/>
            <person name="Bristow J."/>
            <person name="Eisen J.A."/>
            <person name="Markowitz V."/>
            <person name="Kyrpides N.C."/>
            <person name="Klenk H.-P."/>
            <person name="Hugenholtz P."/>
        </authorList>
    </citation>
    <scope>NUCLEOTIDE SEQUENCE [LARGE SCALE GENOMIC DNA]</scope>
    <source>
        <strain evidence="7">DSM 14684 / CIP 108061 / JCM 11494 / NBRC 100937 / ID131577</strain>
    </source>
</reference>
<evidence type="ECO:0000259" key="5">
    <source>
        <dbReference type="PROSITE" id="PS50977"/>
    </source>
</evidence>
<reference evidence="7" key="2">
    <citation type="submission" date="2010-01" db="EMBL/GenBank/DDBJ databases">
        <title>The complete genome of Conexibacter woesei DSM 14684.</title>
        <authorList>
            <consortium name="US DOE Joint Genome Institute (JGI-PGF)"/>
            <person name="Lucas S."/>
            <person name="Copeland A."/>
            <person name="Lapidus A."/>
            <person name="Glavina del Rio T."/>
            <person name="Dalin E."/>
            <person name="Tice H."/>
            <person name="Bruce D."/>
            <person name="Goodwin L."/>
            <person name="Pitluck S."/>
            <person name="Kyrpides N."/>
            <person name="Mavromatis K."/>
            <person name="Ivanova N."/>
            <person name="Mikhailova N."/>
            <person name="Chertkov O."/>
            <person name="Brettin T."/>
            <person name="Detter J.C."/>
            <person name="Han C."/>
            <person name="Larimer F."/>
            <person name="Land M."/>
            <person name="Hauser L."/>
            <person name="Markowitz V."/>
            <person name="Cheng J.-F."/>
            <person name="Hugenholtz P."/>
            <person name="Woyke T."/>
            <person name="Wu D."/>
            <person name="Pukall R."/>
            <person name="Steenblock K."/>
            <person name="Schneider S."/>
            <person name="Klenk H.-P."/>
            <person name="Eisen J.A."/>
        </authorList>
    </citation>
    <scope>NUCLEOTIDE SEQUENCE [LARGE SCALE GENOMIC DNA]</scope>
    <source>
        <strain evidence="7">DSM 14684 / CIP 108061 / JCM 11494 / NBRC 100937 / ID131577</strain>
    </source>
</reference>
<dbReference type="Gene3D" id="1.10.357.10">
    <property type="entry name" value="Tetracycline Repressor, domain 2"/>
    <property type="match status" value="1"/>
</dbReference>
<evidence type="ECO:0000313" key="6">
    <source>
        <dbReference type="EMBL" id="ADB54075.1"/>
    </source>
</evidence>
<proteinExistence type="predicted"/>
<dbReference type="PANTHER" id="PTHR47506">
    <property type="entry name" value="TRANSCRIPTIONAL REGULATORY PROTEIN"/>
    <property type="match status" value="1"/>
</dbReference>
<dbReference type="HOGENOM" id="CLU_069356_28_1_11"/>
<gene>
    <name evidence="6" type="ordered locus">Cwoe_5671</name>
</gene>
<dbReference type="Pfam" id="PF00440">
    <property type="entry name" value="TetR_N"/>
    <property type="match status" value="1"/>
</dbReference>
<dbReference type="InterPro" id="IPR009057">
    <property type="entry name" value="Homeodomain-like_sf"/>
</dbReference>
<dbReference type="InterPro" id="IPR001647">
    <property type="entry name" value="HTH_TetR"/>
</dbReference>
<dbReference type="GO" id="GO:0003677">
    <property type="term" value="F:DNA binding"/>
    <property type="evidence" value="ECO:0007669"/>
    <property type="project" value="UniProtKB-UniRule"/>
</dbReference>
<dbReference type="SUPFAM" id="SSF48498">
    <property type="entry name" value="Tetracyclin repressor-like, C-terminal domain"/>
    <property type="match status" value="1"/>
</dbReference>
<dbReference type="OrthoDB" id="4567939at2"/>
<dbReference type="eggNOG" id="COG1309">
    <property type="taxonomic scope" value="Bacteria"/>
</dbReference>
<evidence type="ECO:0000313" key="7">
    <source>
        <dbReference type="Proteomes" id="UP000008229"/>
    </source>
</evidence>
<dbReference type="STRING" id="469383.Cwoe_5671"/>
<dbReference type="RefSeq" id="WP_012937126.1">
    <property type="nucleotide sequence ID" value="NC_013739.1"/>
</dbReference>
<evidence type="ECO:0000256" key="4">
    <source>
        <dbReference type="PROSITE-ProRule" id="PRU00335"/>
    </source>
</evidence>
<dbReference type="SUPFAM" id="SSF46689">
    <property type="entry name" value="Homeodomain-like"/>
    <property type="match status" value="1"/>
</dbReference>
<name>D3F1P4_CONWI</name>